<keyword evidence="5" id="KW-0378">Hydrolase</keyword>
<keyword evidence="10" id="KW-1133">Transmembrane helix</keyword>
<proteinExistence type="inferred from homology"/>
<dbReference type="GO" id="GO:0016485">
    <property type="term" value="P:protein processing"/>
    <property type="evidence" value="ECO:0007669"/>
    <property type="project" value="TreeGrafter"/>
</dbReference>
<dbReference type="InterPro" id="IPR008753">
    <property type="entry name" value="Peptidase_M13_N"/>
</dbReference>
<keyword evidence="3" id="KW-0645">Protease</keyword>
<dbReference type="FunFam" id="3.40.390.10:FF:000076">
    <property type="entry name" value="membrane metallo-endopeptidase-like 1"/>
    <property type="match status" value="1"/>
</dbReference>
<protein>
    <submittedName>
        <fullName evidence="12">Endothelin-converting enzyme homolog</fullName>
    </submittedName>
</protein>
<keyword evidence="7" id="KW-0482">Metalloprotease</keyword>
<evidence type="ECO:0000256" key="1">
    <source>
        <dbReference type="ARBA" id="ARBA00001947"/>
    </source>
</evidence>
<keyword evidence="9" id="KW-0325">Glycoprotein</keyword>
<evidence type="ECO:0000256" key="2">
    <source>
        <dbReference type="ARBA" id="ARBA00007357"/>
    </source>
</evidence>
<dbReference type="EMBL" id="BMAW01117168">
    <property type="protein sequence ID" value="GFT73753.1"/>
    <property type="molecule type" value="Genomic_DNA"/>
</dbReference>
<dbReference type="GO" id="GO:0046872">
    <property type="term" value="F:metal ion binding"/>
    <property type="evidence" value="ECO:0007669"/>
    <property type="project" value="UniProtKB-KW"/>
</dbReference>
<evidence type="ECO:0000256" key="6">
    <source>
        <dbReference type="ARBA" id="ARBA00022833"/>
    </source>
</evidence>
<evidence type="ECO:0000256" key="5">
    <source>
        <dbReference type="ARBA" id="ARBA00022801"/>
    </source>
</evidence>
<comment type="similarity">
    <text evidence="2">Belongs to the peptidase M13 family.</text>
</comment>
<evidence type="ECO:0000313" key="13">
    <source>
        <dbReference type="Proteomes" id="UP000887013"/>
    </source>
</evidence>
<comment type="cofactor">
    <cofactor evidence="1">
        <name>Zn(2+)</name>
        <dbReference type="ChEBI" id="CHEBI:29105"/>
    </cofactor>
</comment>
<keyword evidence="8" id="KW-1015">Disulfide bond</keyword>
<evidence type="ECO:0000313" key="12">
    <source>
        <dbReference type="EMBL" id="GFT73753.1"/>
    </source>
</evidence>
<evidence type="ECO:0000256" key="9">
    <source>
        <dbReference type="ARBA" id="ARBA00023180"/>
    </source>
</evidence>
<dbReference type="Proteomes" id="UP000887013">
    <property type="component" value="Unassembled WGS sequence"/>
</dbReference>
<gene>
    <name evidence="12" type="ORF">NPIL_578961</name>
</gene>
<dbReference type="GO" id="GO:0005886">
    <property type="term" value="C:plasma membrane"/>
    <property type="evidence" value="ECO:0007669"/>
    <property type="project" value="TreeGrafter"/>
</dbReference>
<keyword evidence="4" id="KW-0479">Metal-binding</keyword>
<dbReference type="PROSITE" id="PS51885">
    <property type="entry name" value="NEPRILYSIN"/>
    <property type="match status" value="1"/>
</dbReference>
<reference evidence="12" key="1">
    <citation type="submission" date="2020-08" db="EMBL/GenBank/DDBJ databases">
        <title>Multicomponent nature underlies the extraordinary mechanical properties of spider dragline silk.</title>
        <authorList>
            <person name="Kono N."/>
            <person name="Nakamura H."/>
            <person name="Mori M."/>
            <person name="Yoshida Y."/>
            <person name="Ohtoshi R."/>
            <person name="Malay A.D."/>
            <person name="Moran D.A.P."/>
            <person name="Tomita M."/>
            <person name="Numata K."/>
            <person name="Arakawa K."/>
        </authorList>
    </citation>
    <scope>NUCLEOTIDE SEQUENCE</scope>
</reference>
<keyword evidence="10" id="KW-0472">Membrane</keyword>
<evidence type="ECO:0000256" key="3">
    <source>
        <dbReference type="ARBA" id="ARBA00022670"/>
    </source>
</evidence>
<accession>A0A8X6PM32</accession>
<keyword evidence="13" id="KW-1185">Reference proteome</keyword>
<organism evidence="12 13">
    <name type="scientific">Nephila pilipes</name>
    <name type="common">Giant wood spider</name>
    <name type="synonym">Nephila maculata</name>
    <dbReference type="NCBI Taxonomy" id="299642"/>
    <lineage>
        <taxon>Eukaryota</taxon>
        <taxon>Metazoa</taxon>
        <taxon>Ecdysozoa</taxon>
        <taxon>Arthropoda</taxon>
        <taxon>Chelicerata</taxon>
        <taxon>Arachnida</taxon>
        <taxon>Araneae</taxon>
        <taxon>Araneomorphae</taxon>
        <taxon>Entelegynae</taxon>
        <taxon>Araneoidea</taxon>
        <taxon>Nephilidae</taxon>
        <taxon>Nephila</taxon>
    </lineage>
</organism>
<keyword evidence="6" id="KW-0862">Zinc</keyword>
<evidence type="ECO:0000256" key="7">
    <source>
        <dbReference type="ARBA" id="ARBA00023049"/>
    </source>
</evidence>
<evidence type="ECO:0000256" key="4">
    <source>
        <dbReference type="ARBA" id="ARBA00022723"/>
    </source>
</evidence>
<dbReference type="OrthoDB" id="6412428at2759"/>
<dbReference type="PANTHER" id="PTHR11733">
    <property type="entry name" value="ZINC METALLOPROTEASE FAMILY M13 NEPRILYSIN-RELATED"/>
    <property type="match status" value="1"/>
</dbReference>
<evidence type="ECO:0000256" key="8">
    <source>
        <dbReference type="ARBA" id="ARBA00023157"/>
    </source>
</evidence>
<evidence type="ECO:0000259" key="11">
    <source>
        <dbReference type="Pfam" id="PF05649"/>
    </source>
</evidence>
<sequence>MASMAVDAPMVVNPTSGFSRTDGTQVRYSPGRKRNFWERASPMEKFLMVLALILLLLVVILSAVLNSYSGTPPVKVVHISSSNGSTNATYCVTPACVTVAAAILNAMDQSADPCQDFYQYSCGGWVRSNPLPDGKSIWGTFGKLWQENQIVMKNVLEDDSIDVKSEAEKKARIYYMSCLDKNETVDKLGAQPMLDLLNKIGGLTSRLPTLAMWNFQNTLESSHNLGYSRMSLSWECVEKMRGIRLETYPVGSKGLGLPTGGYYPTRVLTAYLSYMTKVGVLLGGEENSTRAQMEDVIEFETQLANVSRPFNSSSEGRRVALKIMLLLTRLSCKCHRDFENKRRFDL</sequence>
<dbReference type="PANTHER" id="PTHR11733:SF167">
    <property type="entry name" value="FI17812P1-RELATED"/>
    <property type="match status" value="1"/>
</dbReference>
<feature type="domain" description="Peptidase M13 N-terminal" evidence="11">
    <location>
        <begin position="113"/>
        <end position="309"/>
    </location>
</feature>
<dbReference type="InterPro" id="IPR000718">
    <property type="entry name" value="Peptidase_M13"/>
</dbReference>
<dbReference type="InterPro" id="IPR042089">
    <property type="entry name" value="Peptidase_M13_dom_2"/>
</dbReference>
<name>A0A8X6PM32_NEPPI</name>
<dbReference type="AlphaFoldDB" id="A0A8X6PM32"/>
<dbReference type="GO" id="GO:0004222">
    <property type="term" value="F:metalloendopeptidase activity"/>
    <property type="evidence" value="ECO:0007669"/>
    <property type="project" value="InterPro"/>
</dbReference>
<dbReference type="Gene3D" id="1.10.1380.10">
    <property type="entry name" value="Neutral endopeptidase , domain2"/>
    <property type="match status" value="1"/>
</dbReference>
<comment type="caution">
    <text evidence="12">The sequence shown here is derived from an EMBL/GenBank/DDBJ whole genome shotgun (WGS) entry which is preliminary data.</text>
</comment>
<evidence type="ECO:0000256" key="10">
    <source>
        <dbReference type="SAM" id="Phobius"/>
    </source>
</evidence>
<dbReference type="Pfam" id="PF05649">
    <property type="entry name" value="Peptidase_M13_N"/>
    <property type="match status" value="1"/>
</dbReference>
<dbReference type="SUPFAM" id="SSF55486">
    <property type="entry name" value="Metalloproteases ('zincins'), catalytic domain"/>
    <property type="match status" value="1"/>
</dbReference>
<feature type="transmembrane region" description="Helical" evidence="10">
    <location>
        <begin position="46"/>
        <end position="65"/>
    </location>
</feature>
<keyword evidence="10" id="KW-0812">Transmembrane</keyword>